<organism evidence="1 2">
    <name type="scientific">Citrus sinensis</name>
    <name type="common">Sweet orange</name>
    <name type="synonym">Citrus aurantium var. sinensis</name>
    <dbReference type="NCBI Taxonomy" id="2711"/>
    <lineage>
        <taxon>Eukaryota</taxon>
        <taxon>Viridiplantae</taxon>
        <taxon>Streptophyta</taxon>
        <taxon>Embryophyta</taxon>
        <taxon>Tracheophyta</taxon>
        <taxon>Spermatophyta</taxon>
        <taxon>Magnoliopsida</taxon>
        <taxon>eudicotyledons</taxon>
        <taxon>Gunneridae</taxon>
        <taxon>Pentapetalae</taxon>
        <taxon>rosids</taxon>
        <taxon>malvids</taxon>
        <taxon>Sapindales</taxon>
        <taxon>Rutaceae</taxon>
        <taxon>Aurantioideae</taxon>
        <taxon>Citrus</taxon>
    </lineage>
</organism>
<gene>
    <name evidence="1" type="ORF">KPL71_007471</name>
</gene>
<name>A0ACB8LZK5_CITSI</name>
<accession>A0ACB8LZK5</accession>
<reference evidence="2" key="1">
    <citation type="journal article" date="2023" name="Hortic. Res.">
        <title>A chromosome-level phased genome enabling allele-level studies in sweet orange: a case study on citrus Huanglongbing tolerance.</title>
        <authorList>
            <person name="Wu B."/>
            <person name="Yu Q."/>
            <person name="Deng Z."/>
            <person name="Duan Y."/>
            <person name="Luo F."/>
            <person name="Gmitter F. Jr."/>
        </authorList>
    </citation>
    <scope>NUCLEOTIDE SEQUENCE [LARGE SCALE GENOMIC DNA]</scope>
    <source>
        <strain evidence="2">cv. Valencia</strain>
    </source>
</reference>
<protein>
    <submittedName>
        <fullName evidence="1">T15D22.8</fullName>
    </submittedName>
</protein>
<evidence type="ECO:0000313" key="2">
    <source>
        <dbReference type="Proteomes" id="UP000829398"/>
    </source>
</evidence>
<sequence length="322" mass="36024">MLPTNLQFGRVRGEDQFYVPVKARKNQNQKQQQPQQQKQKQAEAAKIDENENIISPESEALKKAAPAQSVVSVSNLDRFLKSTTPSVPAQYFSKKTMRGWRTCDVEFQPYFMLGDLWESFKEWSVYGAGVPLVLDGSDCVVQYYVPYLSGIQLYGESTESAAKSRQSAEDSDGEYYRDSSSDGSSDYEVEKGSKFSRVRQGRYHLTNDDPSRIGSLSISDENSTMQEGFSSDDSEVGSSRGIGSGQAPIVVYPSEIDGVPKVSLPTFGMASYKFKGPMWIQNGVSEHQQANSLAQAAENWLRLLHVNHPDFQFFASHGMYHR</sequence>
<evidence type="ECO:0000313" key="1">
    <source>
        <dbReference type="EMBL" id="KAH9778800.1"/>
    </source>
</evidence>
<keyword evidence="2" id="KW-1185">Reference proteome</keyword>
<dbReference type="EMBL" id="CM039172">
    <property type="protein sequence ID" value="KAH9778800.1"/>
    <property type="molecule type" value="Genomic_DNA"/>
</dbReference>
<proteinExistence type="predicted"/>
<dbReference type="Proteomes" id="UP000829398">
    <property type="component" value="Chromosome 3"/>
</dbReference>
<comment type="caution">
    <text evidence="1">The sequence shown here is derived from an EMBL/GenBank/DDBJ whole genome shotgun (WGS) entry which is preliminary data.</text>
</comment>